<feature type="compositionally biased region" description="Polar residues" evidence="1">
    <location>
        <begin position="46"/>
        <end position="65"/>
    </location>
</feature>
<protein>
    <submittedName>
        <fullName evidence="2">Uncharacterized protein</fullName>
    </submittedName>
</protein>
<reference evidence="2 3" key="1">
    <citation type="submission" date="2024-05" db="EMBL/GenBank/DDBJ databases">
        <title>A draft genome resource for the thread blight pathogen Marasmius tenuissimus strain MS-2.</title>
        <authorList>
            <person name="Yulfo-Soto G.E."/>
            <person name="Baruah I.K."/>
            <person name="Amoako-Attah I."/>
            <person name="Bukari Y."/>
            <person name="Meinhardt L.W."/>
            <person name="Bailey B.A."/>
            <person name="Cohen S.P."/>
        </authorList>
    </citation>
    <scope>NUCLEOTIDE SEQUENCE [LARGE SCALE GENOMIC DNA]</scope>
    <source>
        <strain evidence="2 3">MS-2</strain>
    </source>
</reference>
<dbReference type="Proteomes" id="UP001437256">
    <property type="component" value="Unassembled WGS sequence"/>
</dbReference>
<organism evidence="2 3">
    <name type="scientific">Marasmius tenuissimus</name>
    <dbReference type="NCBI Taxonomy" id="585030"/>
    <lineage>
        <taxon>Eukaryota</taxon>
        <taxon>Fungi</taxon>
        <taxon>Dikarya</taxon>
        <taxon>Basidiomycota</taxon>
        <taxon>Agaricomycotina</taxon>
        <taxon>Agaricomycetes</taxon>
        <taxon>Agaricomycetidae</taxon>
        <taxon>Agaricales</taxon>
        <taxon>Marasmiineae</taxon>
        <taxon>Marasmiaceae</taxon>
        <taxon>Marasmius</taxon>
    </lineage>
</organism>
<feature type="compositionally biased region" description="Polar residues" evidence="1">
    <location>
        <begin position="9"/>
        <end position="28"/>
    </location>
</feature>
<name>A0ABR2ZS61_9AGAR</name>
<sequence length="256" mass="28338">MSAAPPPTSGISNAQLTVVYDQTTLPPLSSNSGNESDEDDDIPPLQTDTTPTATNVVNPENTSWGTGRVGWDGFEETERGWASYLPRTTSLKVRESGWGDDASEFRWRSPATSDHHVTHFTREDLSKTLVPTGPEQPSALDDAPNDQWARTQLIRSLHDAQQRRIPGPTFTLSQVARRLAEIQAGILDARVKVSQNELEINSICDRQTQLYAEANRLDEQIHAIKNRSSELEAQIGRLSGVEMDLQDLESIALVYC</sequence>
<accession>A0ABR2ZS61</accession>
<gene>
    <name evidence="2" type="ORF">AAF712_009490</name>
</gene>
<proteinExistence type="predicted"/>
<comment type="caution">
    <text evidence="2">The sequence shown here is derived from an EMBL/GenBank/DDBJ whole genome shotgun (WGS) entry which is preliminary data.</text>
</comment>
<keyword evidence="3" id="KW-1185">Reference proteome</keyword>
<evidence type="ECO:0000256" key="1">
    <source>
        <dbReference type="SAM" id="MobiDB-lite"/>
    </source>
</evidence>
<feature type="region of interest" description="Disordered" evidence="1">
    <location>
        <begin position="1"/>
        <end position="70"/>
    </location>
</feature>
<evidence type="ECO:0000313" key="2">
    <source>
        <dbReference type="EMBL" id="KAL0063573.1"/>
    </source>
</evidence>
<dbReference type="EMBL" id="JBBXMP010000078">
    <property type="protein sequence ID" value="KAL0063573.1"/>
    <property type="molecule type" value="Genomic_DNA"/>
</dbReference>
<evidence type="ECO:0000313" key="3">
    <source>
        <dbReference type="Proteomes" id="UP001437256"/>
    </source>
</evidence>